<sequence>MQQTQPSSPQRSLSSAPSQQLLAQYPPTAEQETKATLAVRPFTQVRQRLPSWARFGAVAALAGALRRVFAGGWERRDSRLLEAGDVTGRL</sequence>
<comment type="caution">
    <text evidence="2">The sequence shown here is derived from an EMBL/GenBank/DDBJ whole genome shotgun (WGS) entry which is preliminary data.</text>
</comment>
<keyword evidence="3" id="KW-1185">Reference proteome</keyword>
<dbReference type="Proteomes" id="UP000324222">
    <property type="component" value="Unassembled WGS sequence"/>
</dbReference>
<evidence type="ECO:0000313" key="2">
    <source>
        <dbReference type="EMBL" id="MPC19583.1"/>
    </source>
</evidence>
<gene>
    <name evidence="2" type="ORF">E2C01_012501</name>
</gene>
<proteinExistence type="predicted"/>
<evidence type="ECO:0000256" key="1">
    <source>
        <dbReference type="SAM" id="MobiDB-lite"/>
    </source>
</evidence>
<organism evidence="2 3">
    <name type="scientific">Portunus trituberculatus</name>
    <name type="common">Swimming crab</name>
    <name type="synonym">Neptunus trituberculatus</name>
    <dbReference type="NCBI Taxonomy" id="210409"/>
    <lineage>
        <taxon>Eukaryota</taxon>
        <taxon>Metazoa</taxon>
        <taxon>Ecdysozoa</taxon>
        <taxon>Arthropoda</taxon>
        <taxon>Crustacea</taxon>
        <taxon>Multicrustacea</taxon>
        <taxon>Malacostraca</taxon>
        <taxon>Eumalacostraca</taxon>
        <taxon>Eucarida</taxon>
        <taxon>Decapoda</taxon>
        <taxon>Pleocyemata</taxon>
        <taxon>Brachyura</taxon>
        <taxon>Eubrachyura</taxon>
        <taxon>Portunoidea</taxon>
        <taxon>Portunidae</taxon>
        <taxon>Portuninae</taxon>
        <taxon>Portunus</taxon>
    </lineage>
</organism>
<dbReference type="AlphaFoldDB" id="A0A5B7DE95"/>
<evidence type="ECO:0000313" key="3">
    <source>
        <dbReference type="Proteomes" id="UP000324222"/>
    </source>
</evidence>
<name>A0A5B7DE95_PORTR</name>
<dbReference type="EMBL" id="VSRR010000782">
    <property type="protein sequence ID" value="MPC19583.1"/>
    <property type="molecule type" value="Genomic_DNA"/>
</dbReference>
<reference evidence="2 3" key="1">
    <citation type="submission" date="2019-05" db="EMBL/GenBank/DDBJ databases">
        <title>Another draft genome of Portunus trituberculatus and its Hox gene families provides insights of decapod evolution.</title>
        <authorList>
            <person name="Jeong J.-H."/>
            <person name="Song I."/>
            <person name="Kim S."/>
            <person name="Choi T."/>
            <person name="Kim D."/>
            <person name="Ryu S."/>
            <person name="Kim W."/>
        </authorList>
    </citation>
    <scope>NUCLEOTIDE SEQUENCE [LARGE SCALE GENOMIC DNA]</scope>
    <source>
        <tissue evidence="2">Muscle</tissue>
    </source>
</reference>
<accession>A0A5B7DE95</accession>
<protein>
    <submittedName>
        <fullName evidence="2">Uncharacterized protein</fullName>
    </submittedName>
</protein>
<feature type="region of interest" description="Disordered" evidence="1">
    <location>
        <begin position="1"/>
        <end position="29"/>
    </location>
</feature>
<feature type="compositionally biased region" description="Low complexity" evidence="1">
    <location>
        <begin position="1"/>
        <end position="24"/>
    </location>
</feature>